<dbReference type="PANTHER" id="PTHR33164:SF57">
    <property type="entry name" value="MARR-FAMILY TRANSCRIPTIONAL REGULATOR"/>
    <property type="match status" value="1"/>
</dbReference>
<dbReference type="InterPro" id="IPR000835">
    <property type="entry name" value="HTH_MarR-typ"/>
</dbReference>
<dbReference type="InterPro" id="IPR036388">
    <property type="entry name" value="WH-like_DNA-bd_sf"/>
</dbReference>
<dbReference type="RefSeq" id="WP_154769898.1">
    <property type="nucleotide sequence ID" value="NZ_WLYK01000008.1"/>
</dbReference>
<dbReference type="SMART" id="SM00347">
    <property type="entry name" value="HTH_MARR"/>
    <property type="match status" value="1"/>
</dbReference>
<evidence type="ECO:0000313" key="5">
    <source>
        <dbReference type="EMBL" id="MTD15889.1"/>
    </source>
</evidence>
<dbReference type="InterPro" id="IPR039422">
    <property type="entry name" value="MarR/SlyA-like"/>
</dbReference>
<dbReference type="InterPro" id="IPR036390">
    <property type="entry name" value="WH_DNA-bd_sf"/>
</dbReference>
<dbReference type="Proteomes" id="UP000460221">
    <property type="component" value="Unassembled WGS sequence"/>
</dbReference>
<dbReference type="Gene3D" id="1.10.10.10">
    <property type="entry name" value="Winged helix-like DNA-binding domain superfamily/Winged helix DNA-binding domain"/>
    <property type="match status" value="1"/>
</dbReference>
<sequence>MTTTSAPAAALTDATRSLRGVVGEMKLLTKELGRDLTTSAPVGALMVLAHVATTGPQRACRIAGSMDLDPSVVSRHIRTLEDRGFLVRRTDADDRRAQEIDLTPHGLTVMREISAQVDDRVRTVLDSWSDDEIDQLGTLLRRLHHGLVSAR</sequence>
<gene>
    <name evidence="5" type="ORF">GIS00_18295</name>
</gene>
<evidence type="ECO:0000256" key="2">
    <source>
        <dbReference type="ARBA" id="ARBA00023125"/>
    </source>
</evidence>
<dbReference type="PRINTS" id="PR00598">
    <property type="entry name" value="HTHMARR"/>
</dbReference>
<dbReference type="SUPFAM" id="SSF46785">
    <property type="entry name" value="Winged helix' DNA-binding domain"/>
    <property type="match status" value="1"/>
</dbReference>
<keyword evidence="2" id="KW-0238">DNA-binding</keyword>
<keyword evidence="6" id="KW-1185">Reference proteome</keyword>
<reference evidence="5 6" key="1">
    <citation type="submission" date="2019-11" db="EMBL/GenBank/DDBJ databases">
        <authorList>
            <person name="Jiang L.-Q."/>
        </authorList>
    </citation>
    <scope>NUCLEOTIDE SEQUENCE [LARGE SCALE GENOMIC DNA]</scope>
    <source>
        <strain evidence="5 6">YIM 132087</strain>
    </source>
</reference>
<dbReference type="InterPro" id="IPR023187">
    <property type="entry name" value="Tscrpt_reg_MarR-type_CS"/>
</dbReference>
<proteinExistence type="predicted"/>
<dbReference type="EMBL" id="WLYK01000008">
    <property type="protein sequence ID" value="MTD15889.1"/>
    <property type="molecule type" value="Genomic_DNA"/>
</dbReference>
<evidence type="ECO:0000256" key="1">
    <source>
        <dbReference type="ARBA" id="ARBA00023015"/>
    </source>
</evidence>
<name>A0A7K1FRA0_9ACTN</name>
<accession>A0A7K1FRA0</accession>
<comment type="caution">
    <text evidence="5">The sequence shown here is derived from an EMBL/GenBank/DDBJ whole genome shotgun (WGS) entry which is preliminary data.</text>
</comment>
<feature type="domain" description="HTH marR-type" evidence="4">
    <location>
        <begin position="4"/>
        <end position="145"/>
    </location>
</feature>
<organism evidence="5 6">
    <name type="scientific">Nakamurella alba</name>
    <dbReference type="NCBI Taxonomy" id="2665158"/>
    <lineage>
        <taxon>Bacteria</taxon>
        <taxon>Bacillati</taxon>
        <taxon>Actinomycetota</taxon>
        <taxon>Actinomycetes</taxon>
        <taxon>Nakamurellales</taxon>
        <taxon>Nakamurellaceae</taxon>
        <taxon>Nakamurella</taxon>
    </lineage>
</organism>
<evidence type="ECO:0000256" key="3">
    <source>
        <dbReference type="ARBA" id="ARBA00023163"/>
    </source>
</evidence>
<dbReference type="PROSITE" id="PS50995">
    <property type="entry name" value="HTH_MARR_2"/>
    <property type="match status" value="1"/>
</dbReference>
<evidence type="ECO:0000259" key="4">
    <source>
        <dbReference type="PROSITE" id="PS50995"/>
    </source>
</evidence>
<dbReference type="AlphaFoldDB" id="A0A7K1FRA0"/>
<keyword evidence="1" id="KW-0805">Transcription regulation</keyword>
<dbReference type="GO" id="GO:0003700">
    <property type="term" value="F:DNA-binding transcription factor activity"/>
    <property type="evidence" value="ECO:0007669"/>
    <property type="project" value="InterPro"/>
</dbReference>
<dbReference type="GO" id="GO:0003677">
    <property type="term" value="F:DNA binding"/>
    <property type="evidence" value="ECO:0007669"/>
    <property type="project" value="UniProtKB-KW"/>
</dbReference>
<evidence type="ECO:0000313" key="6">
    <source>
        <dbReference type="Proteomes" id="UP000460221"/>
    </source>
</evidence>
<dbReference type="PROSITE" id="PS01117">
    <property type="entry name" value="HTH_MARR_1"/>
    <property type="match status" value="1"/>
</dbReference>
<dbReference type="PANTHER" id="PTHR33164">
    <property type="entry name" value="TRANSCRIPTIONAL REGULATOR, MARR FAMILY"/>
    <property type="match status" value="1"/>
</dbReference>
<keyword evidence="3" id="KW-0804">Transcription</keyword>
<protein>
    <submittedName>
        <fullName evidence="5">MarR family transcriptional regulator</fullName>
    </submittedName>
</protein>
<dbReference type="GO" id="GO:0006950">
    <property type="term" value="P:response to stress"/>
    <property type="evidence" value="ECO:0007669"/>
    <property type="project" value="TreeGrafter"/>
</dbReference>
<dbReference type="Pfam" id="PF01047">
    <property type="entry name" value="MarR"/>
    <property type="match status" value="1"/>
</dbReference>